<evidence type="ECO:0000256" key="1">
    <source>
        <dbReference type="SAM" id="MobiDB-lite"/>
    </source>
</evidence>
<name>A0ABD3SH27_9STRA</name>
<organism evidence="2 3">
    <name type="scientific">Cyclostephanos tholiformis</name>
    <dbReference type="NCBI Taxonomy" id="382380"/>
    <lineage>
        <taxon>Eukaryota</taxon>
        <taxon>Sar</taxon>
        <taxon>Stramenopiles</taxon>
        <taxon>Ochrophyta</taxon>
        <taxon>Bacillariophyta</taxon>
        <taxon>Coscinodiscophyceae</taxon>
        <taxon>Thalassiosirophycidae</taxon>
        <taxon>Stephanodiscales</taxon>
        <taxon>Stephanodiscaceae</taxon>
        <taxon>Cyclostephanos</taxon>
    </lineage>
</organism>
<accession>A0ABD3SH27</accession>
<dbReference type="Proteomes" id="UP001530377">
    <property type="component" value="Unassembled WGS sequence"/>
</dbReference>
<protein>
    <submittedName>
        <fullName evidence="2">Uncharacterized protein</fullName>
    </submittedName>
</protein>
<feature type="compositionally biased region" description="Basic residues" evidence="1">
    <location>
        <begin position="22"/>
        <end position="36"/>
    </location>
</feature>
<evidence type="ECO:0000313" key="2">
    <source>
        <dbReference type="EMBL" id="KAL3823668.1"/>
    </source>
</evidence>
<feature type="region of interest" description="Disordered" evidence="1">
    <location>
        <begin position="125"/>
        <end position="145"/>
    </location>
</feature>
<proteinExistence type="predicted"/>
<gene>
    <name evidence="2" type="ORF">ACHAXA_009773</name>
</gene>
<evidence type="ECO:0000313" key="3">
    <source>
        <dbReference type="Proteomes" id="UP001530377"/>
    </source>
</evidence>
<sequence>MSPLGPLAFSHSGMQSSQPNRQQHHHRSMHLVKRSRTHDQERPLLTSSAAIPLPKSHVHRTRSELQLAEDVQRAEFEDTRMCVRLVVGMQSQCIKSGYVHPLTKQSLQEILRTKAANDHELERKLREHNQRDAAAAAESSKDDDDEWEVTYYKKAGADASVRHYENSNVTPRPCHHVGMSPEWVSELVKIPSDGSMLTNSSSEGYPEDDDCVFNLEL</sequence>
<dbReference type="AlphaFoldDB" id="A0ABD3SH27"/>
<comment type="caution">
    <text evidence="2">The sequence shown here is derived from an EMBL/GenBank/DDBJ whole genome shotgun (WGS) entry which is preliminary data.</text>
</comment>
<feature type="region of interest" description="Disordered" evidence="1">
    <location>
        <begin position="1"/>
        <end position="59"/>
    </location>
</feature>
<dbReference type="EMBL" id="JALLPB020000032">
    <property type="protein sequence ID" value="KAL3823668.1"/>
    <property type="molecule type" value="Genomic_DNA"/>
</dbReference>
<feature type="compositionally biased region" description="Polar residues" evidence="1">
    <location>
        <begin position="12"/>
        <end position="21"/>
    </location>
</feature>
<keyword evidence="3" id="KW-1185">Reference proteome</keyword>
<reference evidence="2 3" key="1">
    <citation type="submission" date="2024-10" db="EMBL/GenBank/DDBJ databases">
        <title>Updated reference genomes for cyclostephanoid diatoms.</title>
        <authorList>
            <person name="Roberts W.R."/>
            <person name="Alverson A.J."/>
        </authorList>
    </citation>
    <scope>NUCLEOTIDE SEQUENCE [LARGE SCALE GENOMIC DNA]</scope>
    <source>
        <strain evidence="2 3">AJA228-03</strain>
    </source>
</reference>